<organism evidence="1">
    <name type="scientific">Rhizophora mucronata</name>
    <name type="common">Asiatic mangrove</name>
    <dbReference type="NCBI Taxonomy" id="61149"/>
    <lineage>
        <taxon>Eukaryota</taxon>
        <taxon>Viridiplantae</taxon>
        <taxon>Streptophyta</taxon>
        <taxon>Embryophyta</taxon>
        <taxon>Tracheophyta</taxon>
        <taxon>Spermatophyta</taxon>
        <taxon>Magnoliopsida</taxon>
        <taxon>eudicotyledons</taxon>
        <taxon>Gunneridae</taxon>
        <taxon>Pentapetalae</taxon>
        <taxon>rosids</taxon>
        <taxon>fabids</taxon>
        <taxon>Malpighiales</taxon>
        <taxon>Rhizophoraceae</taxon>
        <taxon>Rhizophora</taxon>
    </lineage>
</organism>
<dbReference type="EMBL" id="GGEC01082932">
    <property type="protein sequence ID" value="MBX63416.1"/>
    <property type="molecule type" value="Transcribed_RNA"/>
</dbReference>
<protein>
    <submittedName>
        <fullName evidence="1">Uncharacterized protein</fullName>
    </submittedName>
</protein>
<accession>A0A2P2Q8V1</accession>
<proteinExistence type="predicted"/>
<evidence type="ECO:0000313" key="1">
    <source>
        <dbReference type="EMBL" id="MBX63416.1"/>
    </source>
</evidence>
<sequence>MLSLIQTIRAQFCLDFLNESNIGFTAQNLCAIIHINTESTDQRMN</sequence>
<name>A0A2P2Q8V1_RHIMU</name>
<reference evidence="1" key="1">
    <citation type="submission" date="2018-02" db="EMBL/GenBank/DDBJ databases">
        <title>Rhizophora mucronata_Transcriptome.</title>
        <authorList>
            <person name="Meera S.P."/>
            <person name="Sreeshan A."/>
            <person name="Augustine A."/>
        </authorList>
    </citation>
    <scope>NUCLEOTIDE SEQUENCE</scope>
    <source>
        <tissue evidence="1">Leaf</tissue>
    </source>
</reference>
<dbReference type="AlphaFoldDB" id="A0A2P2Q8V1"/>